<name>A0AA88LXS0_CHASR</name>
<proteinExistence type="predicted"/>
<dbReference type="Proteomes" id="UP001187415">
    <property type="component" value="Unassembled WGS sequence"/>
</dbReference>
<comment type="caution">
    <text evidence="1">The sequence shown here is derived from an EMBL/GenBank/DDBJ whole genome shotgun (WGS) entry which is preliminary data.</text>
</comment>
<reference evidence="1" key="1">
    <citation type="submission" date="2023-07" db="EMBL/GenBank/DDBJ databases">
        <title>Chromosome-level Genome Assembly of Striped Snakehead (Channa striata).</title>
        <authorList>
            <person name="Liu H."/>
        </authorList>
    </citation>
    <scope>NUCLEOTIDE SEQUENCE</scope>
    <source>
        <strain evidence="1">Gz</strain>
        <tissue evidence="1">Muscle</tissue>
    </source>
</reference>
<keyword evidence="2" id="KW-1185">Reference proteome</keyword>
<gene>
    <name evidence="1" type="ORF">Q5P01_020535</name>
</gene>
<organism evidence="1 2">
    <name type="scientific">Channa striata</name>
    <name type="common">Snakehead murrel</name>
    <name type="synonym">Ophicephalus striatus</name>
    <dbReference type="NCBI Taxonomy" id="64152"/>
    <lineage>
        <taxon>Eukaryota</taxon>
        <taxon>Metazoa</taxon>
        <taxon>Chordata</taxon>
        <taxon>Craniata</taxon>
        <taxon>Vertebrata</taxon>
        <taxon>Euteleostomi</taxon>
        <taxon>Actinopterygii</taxon>
        <taxon>Neopterygii</taxon>
        <taxon>Teleostei</taxon>
        <taxon>Neoteleostei</taxon>
        <taxon>Acanthomorphata</taxon>
        <taxon>Anabantaria</taxon>
        <taxon>Anabantiformes</taxon>
        <taxon>Channoidei</taxon>
        <taxon>Channidae</taxon>
        <taxon>Channa</taxon>
    </lineage>
</organism>
<evidence type="ECO:0000313" key="2">
    <source>
        <dbReference type="Proteomes" id="UP001187415"/>
    </source>
</evidence>
<evidence type="ECO:0000313" key="1">
    <source>
        <dbReference type="EMBL" id="KAK2826321.1"/>
    </source>
</evidence>
<feature type="non-terminal residue" evidence="1">
    <location>
        <position position="3516"/>
    </location>
</feature>
<sequence length="3516" mass="388228">IEVLEQLAPQQKAELILDPQSGALDDKAIVKEVFTSLTESAGIKQLSQFFQAFTVITKQENITFIPNTAVRDTILNVTLQAIAPEYETFGPEDFKLWFQVYLATVMASLRPDSLVGIPSNITCASYESILQLKPTLSGGNSSQDLCNFTVTQYACSSATYLTPNSLASLLKCSLESRVTYPVEVWKLLFQKASTVLDEALVSFASMAPNNSNPSLSEALEALGEVKIANFSQSQLQTDAIVSSWFQKTMRPFLASASDNFLFCLSVKNFSCRTYQTVIQAFSRQRPYMDNKTQHAVFTYFAKPFLSRNDSSDPGCVSSITDSKEWLQANFGDFSAFATVPELQALNPNFSSIQSLSALSPAQVAQLTLSLGASMTPTYSIVCLTVWKRQCCGKCGRIPDTADNKGEVPDFQPAVRDLLMNRTFTVISPTFPRLDQAEWIVWFHVKLVPLLPSFTPVMLKDTISNISCTNYHVVVSGLAKVVSAIPLQTRQRITDVLLGYLKKSASVINEPACRQQNESDAKWLEGNLDAFSQYATYSDLKVFNLSAVAVVHALSPQQKAELILDPQSGALDDKAIVKEVFTSLTESAGIKQLSQFFQAFTVITKQENITFIPNTAVRDTILNVTLQAIAPEYETFGPEDFKLWFQVYLATVMASLRPDSSLVGIPSNITCASYESIKAFNHRCDDNCIDAIPLSHFSSQTGCSVPDSFVCKETQVDENLICAAADRLQLKPTLSGGNSSQDLCNFTVTQYACSSATYLTPNSLASLLKCSLESRMTYPVEVWKLLFQKASTVLDEALVSFASMAPNNSNPSLSEALEALGEVKIANFSQSQLQTDAIVSSWFQKTMRPFLASASDNFLFCLSVKNFSCRTYQTVIQAFSSQRPYMDNKTQHAVFTYFAKPFLSRNDSSDPGCVSSITDSKEWLQANFGDFSAFATVPELQALNPNFSSVPDFQPAVRDLLMNRTFTVISPTFPRLDQAEWIVWFHVKLVPLLPSFSPVMLKDTISNISCTNYHVVVSGLAKVVRAIPLQTRQRITDVLLGYLKKSASVINEPACRQQNESDAKWLEGNLDAFSQYATYSDLKVFNLSAVAVVHALSPQQKAELILDPQSGALDDKAIVKEVFTSLTESAGIKQLSQFFQAFTVITKQENITFIPNTAVRDTILNVTLQAIAPEYETFGPEDFKLWFQVYLATVMASLRPDSLVGIPSNITCASYESIKAFNHRCDDNCIDAIPLSHFSSQTGCSVPDSFVITTQTNPVRGNSSQDLCNFTVTQYACSSATYLTPNSLASLLKCSLESRVTYPVEVWKLLFQKASTVLDEALVSFASMAPNNSNPSLSEALEALGEVKIANFSQSQLQTDAIVSSWFQKTMRPFLASASDNFLFCLSVKNFSCRTHQTVIQAFSRQRPYMDNKTQHAVFTYFAKPFLSRNDSSDPGCVSSITDSKEWLQANFGDFSAFATVPELQALNPNFSSIQSLSALSPAQVAQLTLSLGALNDTDLFNRVPDFQPAVRDLLMNRTFTVISPTFPRLDQAEWIVWFHVKLVPLLPSFSPVMLKDTISNISCTNYHVVVSGLAKVVRAIPLQTRQRITDVLLGYLKKSASVINEPACRQQNESDAKWLEGNLDAFSQYATYSDLKVFNLSAVAVVHALSPQQKAELILDPQSGALDDKAIVKEVFTSLTESAGIKQLSQFFQAFTVITKQENITFIPNTAVRDTILNVTLQAIAPEYETFGPEDFKLWFQVYLATVMASLRPDSLVGIPSNITCASYESILAGLEQSLKSLPLDLSRGVRSSRESFKKTFPRCSVPDSFVCKETQVDENLICAAADRLQLKPTLSGGNSSQDLCNFTVTQYACSSATYLTPNSLASLLKCSLESRVTYPVEVWKLLFQKASTVLDEALVSFASMAPNNSNPSLSEALEALGEVKIANFSQSQLQTDAIVSSWFQKTMRPFFWPLHPTTSCSALASRTSAAARTRLIQAFSSQRPYMDNKTQHAVFTYFAKPFLSRNDSSDPGCVSSITDSKEWLQANFGDFSAFATVPELQALNPNFSSIQSLSALSPAQVAQLTLSLGALNDTDLFNRVPDFQPAVRDLLMNRTFTVISPTFPRLDQAEWIVWFHVKLVPLLPSFSPVMLKDTISNISCTNYHVVVSGLAKVVRAIPLQTRQRITDVLLGYLKKSASVINEPACRQQNESDAKWLEGNLDAFSQYATYSDLKVFNLSAVAVVHALSPQQKAELILDPQSGALDDKAIVKEVFTSLTESAGIKQLSQFFQAFTVITKQENITFIPNTAVRDTILNVTLQAIAPEYETFGPEDFKLWFQVYLATVMASLRPDSLVGIPSNITCASYESILAGLEQSLKSLPLDLSRGVRSSRESFKRHSHVHVTLLTNLFRKAFNHRCDDNCIDAIPLSHFSSQTGCSVPDSFVCKETQVDENLICAAADRLQLKPTLSGGNSSQDLCNFTVTQYACSSATYLTPNSLASLLKCSLESRVTYPVEVWKLLFQKASTVLDEALVSFASMVNASPSSMICCLPAPNNSNPSLSEALEALGEVKIANFSQSQLQTDAIVSSWFQKTMRPFLASASDNFLFCLSVKNFSCRTYQTVIQAFSSQRPYMDNKTQHAVFTYFAKPFLSRNDSSDPGCVSSITDSKEWLQANFGDFSAFATVPELQALNPNFSSIQSLSALSPAQVAQLTLSLGALNDTDLFNRVFDRLEKGNAVENVDEFLTQLTTKGEVPDFQPAVRDLLMNRTFTVISPIFPRLDQAEWIVWFHVKLVPLLPSFSPVMLKDTISNISCTNYHVVVSGLAKVVRAIPLQTRQRITDVLLGYLKKSASVINEPACRQQNESDAKWLEGNLDAFSQYATYSDLKVFNLSAVAVVHALSPQQKAELILDPQSGALDDKAIVKEVFTSLTESAGIKQLSQFFQAFTVITKQENITFIPNTAVRDTILNVTLQAIAPEYETFGPEDFKLWFQVYLATVMASLRPDSLVGIPSNITCASYESILAGLEQSLKSLPLDLSRGVRSSRESFKRHSHVHVTLLTNLFRKAFNHRCDDNCIDAIPLSHFSSQTGCSVPDSFVATYLTPNSLASLLKCSLESRVTYPAPNNSNPLLSEALEALGEVKIANFSQSQLQTDAIVSSWFQKTMRPFLASASDNFLFCLSVKNFSCRTYQTVIQAFSRQRPYMDNKTQHAVFTYFAKPFLSRNDSSDPGCVSSITDSKEWLQANFGDFSAFATVPELQALNPNFSSIQSLSALSPAQVAQLTLSLGASMTPTYSIVCLTVWKRQCCGKCGRIPDTADNKGRACRQQNESDAKWLEGNLDAFSQYATYSDLKVFNLSAVAVVHALSPQQKAELILDPQSGALDDKAIVKEVFTSLTESAGIKQLSQFFQAFTVITKQENITFIPNTAVRDTILNVTLQAIAPEYETFGPEDFKLWFQVYLATVMASLRPDSLVGIPSNITCASYESILAGLEQSLKSLPLDLSRGVRSSRESFKRHSHCKETQVDENLICAAADRWVI</sequence>
<accession>A0AA88LXS0</accession>
<dbReference type="EMBL" id="JAUPFM010000016">
    <property type="protein sequence ID" value="KAK2826321.1"/>
    <property type="molecule type" value="Genomic_DNA"/>
</dbReference>
<protein>
    <submittedName>
        <fullName evidence="1">Uncharacterized protein</fullName>
    </submittedName>
</protein>